<keyword evidence="2" id="KW-1185">Reference proteome</keyword>
<reference evidence="2" key="1">
    <citation type="journal article" date="2019" name="Int. J. Syst. Evol. Microbiol.">
        <title>The Global Catalogue of Microorganisms (GCM) 10K type strain sequencing project: providing services to taxonomists for standard genome sequencing and annotation.</title>
        <authorList>
            <consortium name="The Broad Institute Genomics Platform"/>
            <consortium name="The Broad Institute Genome Sequencing Center for Infectious Disease"/>
            <person name="Wu L."/>
            <person name="Ma J."/>
        </authorList>
    </citation>
    <scope>NUCLEOTIDE SEQUENCE [LARGE SCALE GENOMIC DNA]</scope>
    <source>
        <strain evidence="2">JCM 16703</strain>
    </source>
</reference>
<dbReference type="EMBL" id="BAAAZH010000010">
    <property type="protein sequence ID" value="GAA4114497.1"/>
    <property type="molecule type" value="Genomic_DNA"/>
</dbReference>
<name>A0ABP7XFH8_9ACTN</name>
<gene>
    <name evidence="1" type="ORF">GCM10022215_12620</name>
</gene>
<dbReference type="RefSeq" id="WP_344732425.1">
    <property type="nucleotide sequence ID" value="NZ_BAAAZH010000010.1"/>
</dbReference>
<evidence type="ECO:0000313" key="2">
    <source>
        <dbReference type="Proteomes" id="UP001501495"/>
    </source>
</evidence>
<comment type="caution">
    <text evidence="1">The sequence shown here is derived from an EMBL/GenBank/DDBJ whole genome shotgun (WGS) entry which is preliminary data.</text>
</comment>
<accession>A0ABP7XFH8</accession>
<protein>
    <submittedName>
        <fullName evidence="1">Uncharacterized protein</fullName>
    </submittedName>
</protein>
<dbReference type="Proteomes" id="UP001501495">
    <property type="component" value="Unassembled WGS sequence"/>
</dbReference>
<proteinExistence type="predicted"/>
<sequence length="163" mass="17348">MGLFGSRRPGPAVEVAEGERLLASAALTDGRAVGGTRLALYAPVADRWERIPWEHVRDGSWDGEDEALVVTVAGGYAHRLPLVDPALFLQLFRERVTNSVVLVRHTPIAGRRGVRVVVRRRGDGTLVVTDELDRGLDPAAPDVVAAVAAARAELAAEVGLTAS</sequence>
<organism evidence="1 2">
    <name type="scientific">Nocardioides fonticola</name>
    <dbReference type="NCBI Taxonomy" id="450363"/>
    <lineage>
        <taxon>Bacteria</taxon>
        <taxon>Bacillati</taxon>
        <taxon>Actinomycetota</taxon>
        <taxon>Actinomycetes</taxon>
        <taxon>Propionibacteriales</taxon>
        <taxon>Nocardioidaceae</taxon>
        <taxon>Nocardioides</taxon>
    </lineage>
</organism>
<evidence type="ECO:0000313" key="1">
    <source>
        <dbReference type="EMBL" id="GAA4114497.1"/>
    </source>
</evidence>